<dbReference type="EMBL" id="JAUSVL010000001">
    <property type="protein sequence ID" value="MDQ0289443.1"/>
    <property type="molecule type" value="Genomic_DNA"/>
</dbReference>
<dbReference type="GO" id="GO:0004739">
    <property type="term" value="F:pyruvate dehydrogenase (acetyl-transferring) activity"/>
    <property type="evidence" value="ECO:0007669"/>
    <property type="project" value="TreeGrafter"/>
</dbReference>
<dbReference type="InterPro" id="IPR029061">
    <property type="entry name" value="THDP-binding"/>
</dbReference>
<protein>
    <submittedName>
        <fullName evidence="5">TPP-dependent pyruvate/acetoin dehydrogenase alpha subunit</fullName>
    </submittedName>
</protein>
<keyword evidence="5" id="KW-0670">Pyruvate</keyword>
<dbReference type="GO" id="GO:0006086">
    <property type="term" value="P:pyruvate decarboxylation to acetyl-CoA"/>
    <property type="evidence" value="ECO:0007669"/>
    <property type="project" value="TreeGrafter"/>
</dbReference>
<evidence type="ECO:0000259" key="4">
    <source>
        <dbReference type="Pfam" id="PF00676"/>
    </source>
</evidence>
<gene>
    <name evidence="5" type="ORF">J3R75_001550</name>
</gene>
<organism evidence="5 6">
    <name type="scientific">Oligosphaera ethanolica</name>
    <dbReference type="NCBI Taxonomy" id="760260"/>
    <lineage>
        <taxon>Bacteria</taxon>
        <taxon>Pseudomonadati</taxon>
        <taxon>Lentisphaerota</taxon>
        <taxon>Oligosphaeria</taxon>
        <taxon>Oligosphaerales</taxon>
        <taxon>Oligosphaeraceae</taxon>
        <taxon>Oligosphaera</taxon>
    </lineage>
</organism>
<evidence type="ECO:0000256" key="2">
    <source>
        <dbReference type="ARBA" id="ARBA00023002"/>
    </source>
</evidence>
<dbReference type="SUPFAM" id="SSF52518">
    <property type="entry name" value="Thiamin diphosphate-binding fold (THDP-binding)"/>
    <property type="match status" value="1"/>
</dbReference>
<keyword evidence="3" id="KW-0786">Thiamine pyrophosphate</keyword>
<evidence type="ECO:0000313" key="5">
    <source>
        <dbReference type="EMBL" id="MDQ0289443.1"/>
    </source>
</evidence>
<dbReference type="Proteomes" id="UP001238163">
    <property type="component" value="Unassembled WGS sequence"/>
</dbReference>
<dbReference type="InterPro" id="IPR050642">
    <property type="entry name" value="PDH_E1_Alpha_Subunit"/>
</dbReference>
<comment type="caution">
    <text evidence="5">The sequence shown here is derived from an EMBL/GenBank/DDBJ whole genome shotgun (WGS) entry which is preliminary data.</text>
</comment>
<accession>A0AAE3VFA4</accession>
<reference evidence="5" key="1">
    <citation type="submission" date="2023-07" db="EMBL/GenBank/DDBJ databases">
        <title>Genomic Encyclopedia of Type Strains, Phase IV (KMG-IV): sequencing the most valuable type-strain genomes for metagenomic binning, comparative biology and taxonomic classification.</title>
        <authorList>
            <person name="Goeker M."/>
        </authorList>
    </citation>
    <scope>NUCLEOTIDE SEQUENCE</scope>
    <source>
        <strain evidence="5">DSM 24202</strain>
    </source>
</reference>
<evidence type="ECO:0000256" key="1">
    <source>
        <dbReference type="ARBA" id="ARBA00001964"/>
    </source>
</evidence>
<feature type="domain" description="Dehydrogenase E1 component" evidence="4">
    <location>
        <begin position="16"/>
        <end position="307"/>
    </location>
</feature>
<dbReference type="CDD" id="cd02000">
    <property type="entry name" value="TPP_E1_PDC_ADC_BCADC"/>
    <property type="match status" value="1"/>
</dbReference>
<keyword evidence="2" id="KW-0560">Oxidoreductase</keyword>
<dbReference type="InterPro" id="IPR001017">
    <property type="entry name" value="DH_E1"/>
</dbReference>
<dbReference type="Pfam" id="PF00676">
    <property type="entry name" value="E1_dh"/>
    <property type="match status" value="1"/>
</dbReference>
<keyword evidence="6" id="KW-1185">Reference proteome</keyword>
<evidence type="ECO:0000256" key="3">
    <source>
        <dbReference type="ARBA" id="ARBA00023052"/>
    </source>
</evidence>
<dbReference type="AlphaFoldDB" id="A0AAE3VFA4"/>
<dbReference type="PANTHER" id="PTHR11516:SF60">
    <property type="entry name" value="PYRUVATE DEHYDROGENASE E1 COMPONENT SUBUNIT ALPHA"/>
    <property type="match status" value="1"/>
</dbReference>
<name>A0AAE3VFA4_9BACT</name>
<dbReference type="RefSeq" id="WP_307260868.1">
    <property type="nucleotide sequence ID" value="NZ_JAUSVL010000001.1"/>
</dbReference>
<dbReference type="PANTHER" id="PTHR11516">
    <property type="entry name" value="PYRUVATE DEHYDROGENASE E1 COMPONENT, ALPHA SUBUNIT BACTERIAL AND ORGANELLAR"/>
    <property type="match status" value="1"/>
</dbReference>
<comment type="cofactor">
    <cofactor evidence="1">
        <name>thiamine diphosphate</name>
        <dbReference type="ChEBI" id="CHEBI:58937"/>
    </cofactor>
</comment>
<proteinExistence type="predicted"/>
<sequence length="320" mass="33966">MNDLISSSDLLHMYQRMVSIRAFEETLSGLFSKGLLGGTSHFCIGQESCAVGVISAARESDWLVSNHRGHGHLLARGLDIARVMGELMGKLSGYCGGRGGSQHLCAMDRCFLGTNGITGGGIPIATGAALALKYRKSDNVAIAFFGDGASNQGTFHESLNMASLWKLPVLFVCENNLYGMSNPVSKSCASGTIAVRAPAYAMHGETHDGFDVELVHEVTSAALARVRAGQGPELLELITYRQCGHSKNDARVYRSREEEAHMAERDCLLLTAKSLRQRGVSQEDIDAAAEAARQDVAAAAEAALAAPAGGREHALDGLFA</sequence>
<evidence type="ECO:0000313" key="6">
    <source>
        <dbReference type="Proteomes" id="UP001238163"/>
    </source>
</evidence>
<dbReference type="Gene3D" id="3.40.50.970">
    <property type="match status" value="1"/>
</dbReference>